<dbReference type="Pfam" id="PF13183">
    <property type="entry name" value="Fer4_8"/>
    <property type="match status" value="1"/>
</dbReference>
<keyword evidence="8" id="KW-0408">Iron</keyword>
<evidence type="ECO:0000256" key="9">
    <source>
        <dbReference type="ARBA" id="ARBA00023014"/>
    </source>
</evidence>
<keyword evidence="4" id="KW-0479">Metal-binding</keyword>
<dbReference type="InterPro" id="IPR009051">
    <property type="entry name" value="Helical_ferredxn"/>
</dbReference>
<proteinExistence type="inferred from homology"/>
<dbReference type="Pfam" id="PF02754">
    <property type="entry name" value="CCG"/>
    <property type="match status" value="1"/>
</dbReference>
<dbReference type="OrthoDB" id="9770306at2"/>
<dbReference type="GO" id="GO:0004458">
    <property type="term" value="F:D-lactate dehydrogenase (cytochrome) activity"/>
    <property type="evidence" value="ECO:0007669"/>
    <property type="project" value="UniProtKB-EC"/>
</dbReference>
<sequence>MSSPTINKEIGTTRLIDRVGMAHDASHYLLIPEVVITATDTAHVASVMAQARRDGKHVTFRSGGTSLSGQALSDSILLDVRKNFRGVTVLDGGERVRCQPGATILNINAHLARYNRKLGPDPASSRAATIGGVIADNSSGMSCGTQLNSYQTVESMVIVLPSGTIIDTSSPNADDYLHRAEPEMWEGLAAQRDRLRANPEAVAKIRQQYAMKNTMGYGVNSFLDYDEPVRILEHLMVGSEGTLGFVSEVTMRTIPIQPHAATALLITPELSVATDALEDLIANGAKCLELMDAASLRVVQTYPEATPELAALNVREDSGLLVEALADSEQELVERMDALNSVLGGLPIADPPRFTKDPRERANLWQLRNGLYTSVAGSRPAGTTNLLEDIAVPVGDLTAQTDDLRKIFAANGFNEAVIFGHAKDGNIHFMVTCDWNKPGDIERYEAFTEDMVASVLAHEGTLKAEHGTGRVMAAYVERQWGPEIYDVMKTVRRLADPSGVLNPGTIITDDPQIHMKHFKMMPPVDGFIDRCVECGYCEPTCPSKDLTQTPRRRIALLRSMKVLSDEAAAEIRKDYAYEGVDTCAADSLCFLSCPLRIDTGKFMKRFRAARHSSPYKAVMTAAAKGWGPVVSVLQVALNVVDKVPSPAMTGVTKAARAVLPKDIIPLVGDDLPAGGPKRPAAHSTPADDFVLFSSCMGALFAPAEHSHGGGAGSSFTKLVELAGQHARVPEGLGKLCCGTVWVSKGFTDGADEMARRVYASVWEASDHGRLPVVCDAASCTHGLEETGNHLSGEEAENWRKITIYDSTTWVAKFVLDKITPRSKAGSIVIHPSCSMRHLDCVDDTVACAEFVSDDVTVPVNAGCCAFAGDRGLLHPELTRSATRAEAAEVAEREYDEYVSANRTCELGMSRATGHEYRHILEVLAEHV</sequence>
<evidence type="ECO:0000259" key="11">
    <source>
        <dbReference type="PROSITE" id="PS51379"/>
    </source>
</evidence>
<dbReference type="GO" id="GO:0008720">
    <property type="term" value="F:D-lactate dehydrogenase (NAD+) activity"/>
    <property type="evidence" value="ECO:0007669"/>
    <property type="project" value="TreeGrafter"/>
</dbReference>
<protein>
    <recommendedName>
        <fullName evidence="10">D-lactate dehydrogenase (cytochrome)</fullName>
        <ecNumber evidence="10">1.1.2.4</ecNumber>
    </recommendedName>
</protein>
<dbReference type="InterPro" id="IPR016166">
    <property type="entry name" value="FAD-bd_PCMH"/>
</dbReference>
<dbReference type="Gene3D" id="3.30.70.2740">
    <property type="match status" value="1"/>
</dbReference>
<feature type="domain" description="4Fe-4S ferredoxin-type" evidence="11">
    <location>
        <begin position="520"/>
        <end position="551"/>
    </location>
</feature>
<dbReference type="InterPro" id="IPR004017">
    <property type="entry name" value="Cys_rich_dom"/>
</dbReference>
<keyword evidence="6" id="KW-0809">Transit peptide</keyword>
<dbReference type="InterPro" id="IPR016167">
    <property type="entry name" value="FAD-bd_PCMH_sub1"/>
</dbReference>
<dbReference type="SUPFAM" id="SSF46548">
    <property type="entry name" value="alpha-helical ferredoxin"/>
    <property type="match status" value="1"/>
</dbReference>
<keyword evidence="9" id="KW-0411">Iron-sulfur</keyword>
<dbReference type="Pfam" id="PF01565">
    <property type="entry name" value="FAD_binding_4"/>
    <property type="match status" value="1"/>
</dbReference>
<keyword evidence="5" id="KW-0274">FAD</keyword>
<feature type="domain" description="FAD-binding PCMH-type" evidence="12">
    <location>
        <begin position="28"/>
        <end position="256"/>
    </location>
</feature>
<dbReference type="Gene3D" id="3.30.43.10">
    <property type="entry name" value="Uridine Diphospho-n-acetylenolpyruvylglucosamine Reductase, domain 2"/>
    <property type="match status" value="1"/>
</dbReference>
<dbReference type="Gene3D" id="3.30.465.10">
    <property type="match status" value="1"/>
</dbReference>
<evidence type="ECO:0000256" key="5">
    <source>
        <dbReference type="ARBA" id="ARBA00022827"/>
    </source>
</evidence>
<dbReference type="PROSITE" id="PS00198">
    <property type="entry name" value="4FE4S_FER_1"/>
    <property type="match status" value="1"/>
</dbReference>
<dbReference type="InterPro" id="IPR016169">
    <property type="entry name" value="FAD-bd_PCMH_sub2"/>
</dbReference>
<dbReference type="EMBL" id="OMOH01000003">
    <property type="protein sequence ID" value="SPF67887.1"/>
    <property type="molecule type" value="Genomic_DNA"/>
</dbReference>
<accession>A0A375I3B6</accession>
<dbReference type="EC" id="1.1.2.4" evidence="10"/>
<dbReference type="SUPFAM" id="SSF56176">
    <property type="entry name" value="FAD-binding/transporter-associated domain-like"/>
    <property type="match status" value="1"/>
</dbReference>
<dbReference type="InterPro" id="IPR006094">
    <property type="entry name" value="Oxid_FAD_bind_N"/>
</dbReference>
<dbReference type="GO" id="GO:1903457">
    <property type="term" value="P:lactate catabolic process"/>
    <property type="evidence" value="ECO:0007669"/>
    <property type="project" value="TreeGrafter"/>
</dbReference>
<dbReference type="SUPFAM" id="SSF55103">
    <property type="entry name" value="FAD-linked oxidases, C-terminal domain"/>
    <property type="match status" value="1"/>
</dbReference>
<name>A0A375I3B6_9ACTN</name>
<gene>
    <name evidence="13" type="ORF">PROPJV5_0841</name>
</gene>
<dbReference type="InterPro" id="IPR016164">
    <property type="entry name" value="FAD-linked_Oxase-like_C"/>
</dbReference>
<keyword evidence="14" id="KW-1185">Reference proteome</keyword>
<evidence type="ECO:0000256" key="1">
    <source>
        <dbReference type="ARBA" id="ARBA00001974"/>
    </source>
</evidence>
<dbReference type="GO" id="GO:0046872">
    <property type="term" value="F:metal ion binding"/>
    <property type="evidence" value="ECO:0007669"/>
    <property type="project" value="UniProtKB-KW"/>
</dbReference>
<dbReference type="InterPro" id="IPR004113">
    <property type="entry name" value="FAD-bd_oxidored_4_C"/>
</dbReference>
<dbReference type="AlphaFoldDB" id="A0A375I3B6"/>
<evidence type="ECO:0000256" key="10">
    <source>
        <dbReference type="ARBA" id="ARBA00038897"/>
    </source>
</evidence>
<dbReference type="GO" id="GO:0051536">
    <property type="term" value="F:iron-sulfur cluster binding"/>
    <property type="evidence" value="ECO:0007669"/>
    <property type="project" value="UniProtKB-KW"/>
</dbReference>
<dbReference type="InterPro" id="IPR017896">
    <property type="entry name" value="4Fe4S_Fe-S-bd"/>
</dbReference>
<dbReference type="InterPro" id="IPR017900">
    <property type="entry name" value="4Fe4S_Fe_S_CS"/>
</dbReference>
<dbReference type="GO" id="GO:0071949">
    <property type="term" value="F:FAD binding"/>
    <property type="evidence" value="ECO:0007669"/>
    <property type="project" value="InterPro"/>
</dbReference>
<dbReference type="PANTHER" id="PTHR11748:SF111">
    <property type="entry name" value="D-LACTATE DEHYDROGENASE, MITOCHONDRIAL-RELATED"/>
    <property type="match status" value="1"/>
</dbReference>
<evidence type="ECO:0000256" key="4">
    <source>
        <dbReference type="ARBA" id="ARBA00022723"/>
    </source>
</evidence>
<dbReference type="Gene3D" id="1.10.1060.10">
    <property type="entry name" value="Alpha-helical ferredoxin"/>
    <property type="match status" value="1"/>
</dbReference>
<evidence type="ECO:0000313" key="13">
    <source>
        <dbReference type="EMBL" id="SPF67887.1"/>
    </source>
</evidence>
<comment type="similarity">
    <text evidence="2">Belongs to the FAD-binding oxidoreductase/transferase type 4 family.</text>
</comment>
<keyword evidence="7 13" id="KW-0560">Oxidoreductase</keyword>
<organism evidence="13 14">
    <name type="scientific">Propionibacterium ruminifibrarum</name>
    <dbReference type="NCBI Taxonomy" id="1962131"/>
    <lineage>
        <taxon>Bacteria</taxon>
        <taxon>Bacillati</taxon>
        <taxon>Actinomycetota</taxon>
        <taxon>Actinomycetes</taxon>
        <taxon>Propionibacteriales</taxon>
        <taxon>Propionibacteriaceae</taxon>
        <taxon>Propionibacterium</taxon>
    </lineage>
</organism>
<evidence type="ECO:0000256" key="7">
    <source>
        <dbReference type="ARBA" id="ARBA00023002"/>
    </source>
</evidence>
<dbReference type="Pfam" id="PF02913">
    <property type="entry name" value="FAD-oxidase_C"/>
    <property type="match status" value="1"/>
</dbReference>
<dbReference type="PROSITE" id="PS51387">
    <property type="entry name" value="FAD_PCMH"/>
    <property type="match status" value="1"/>
</dbReference>
<dbReference type="RefSeq" id="WP_119715097.1">
    <property type="nucleotide sequence ID" value="NZ_OMOH01000003.1"/>
</dbReference>
<evidence type="ECO:0000313" key="14">
    <source>
        <dbReference type="Proteomes" id="UP000265962"/>
    </source>
</evidence>
<dbReference type="Proteomes" id="UP000265962">
    <property type="component" value="Unassembled WGS sequence"/>
</dbReference>
<evidence type="ECO:0000256" key="3">
    <source>
        <dbReference type="ARBA" id="ARBA00022630"/>
    </source>
</evidence>
<evidence type="ECO:0000256" key="6">
    <source>
        <dbReference type="ARBA" id="ARBA00022946"/>
    </source>
</evidence>
<evidence type="ECO:0000256" key="8">
    <source>
        <dbReference type="ARBA" id="ARBA00023004"/>
    </source>
</evidence>
<dbReference type="InterPro" id="IPR036318">
    <property type="entry name" value="FAD-bd_PCMH-like_sf"/>
</dbReference>
<reference evidence="14" key="1">
    <citation type="submission" date="2018-02" db="EMBL/GenBank/DDBJ databases">
        <authorList>
            <person name="Hornung B."/>
        </authorList>
    </citation>
    <scope>NUCLEOTIDE SEQUENCE [LARGE SCALE GENOMIC DNA]</scope>
</reference>
<dbReference type="PROSITE" id="PS51379">
    <property type="entry name" value="4FE4S_FER_2"/>
    <property type="match status" value="1"/>
</dbReference>
<evidence type="ECO:0000259" key="12">
    <source>
        <dbReference type="PROSITE" id="PS51387"/>
    </source>
</evidence>
<evidence type="ECO:0000256" key="2">
    <source>
        <dbReference type="ARBA" id="ARBA00008000"/>
    </source>
</evidence>
<comment type="cofactor">
    <cofactor evidence="1">
        <name>FAD</name>
        <dbReference type="ChEBI" id="CHEBI:57692"/>
    </cofactor>
</comment>
<dbReference type="PANTHER" id="PTHR11748">
    <property type="entry name" value="D-LACTATE DEHYDROGENASE"/>
    <property type="match status" value="1"/>
</dbReference>
<keyword evidence="3" id="KW-0285">Flavoprotein</keyword>